<proteinExistence type="inferred from homology"/>
<dbReference type="EC" id="1.14.12.19" evidence="4"/>
<keyword evidence="5" id="KW-1185">Reference proteome</keyword>
<protein>
    <submittedName>
        <fullName evidence="4">3-phenylpropionate/cinnamic acid dioxygenase subunit beta</fullName>
        <ecNumber evidence="4">1.14.12.19</ecNumber>
    </submittedName>
</protein>
<dbReference type="AlphaFoldDB" id="A0A7D7QI21"/>
<dbReference type="InterPro" id="IPR032710">
    <property type="entry name" value="NTF2-like_dom_sf"/>
</dbReference>
<accession>A0A7D7QI21</accession>
<dbReference type="Gene3D" id="3.10.450.50">
    <property type="match status" value="1"/>
</dbReference>
<dbReference type="RefSeq" id="WP_188330781.1">
    <property type="nucleotide sequence ID" value="NZ_CP059491.1"/>
</dbReference>
<dbReference type="InterPro" id="IPR000391">
    <property type="entry name" value="Rng_hydr_dOase-bsu"/>
</dbReference>
<evidence type="ECO:0000313" key="4">
    <source>
        <dbReference type="EMBL" id="QMT01824.1"/>
    </source>
</evidence>
<dbReference type="NCBIfam" id="NF007479">
    <property type="entry name" value="PRK10069.1"/>
    <property type="match status" value="1"/>
</dbReference>
<gene>
    <name evidence="4" type="ORF">H1R19_01030</name>
</gene>
<dbReference type="Proteomes" id="UP000515663">
    <property type="component" value="Chromosome"/>
</dbReference>
<name>A0A7D7QI21_9ACTN</name>
<sequence>MTTHIPIRSDQSPLGQDASRTEATGPSLGFDDPRHLLAHKWLVDETYTLDHQDYETWLDSLAEDIHYFMPIRVTTALNSGYDTAKRMAHFDEDKYSLSRRVARLRTEHAWTEDPPSRIRHHLSNVRTFATGNDQELVVESAVLLFRSRGDVAEPSLISAGRTDLLRLEGSGWRLARRHIAVDESVLRTQNLAIFL</sequence>
<evidence type="ECO:0000313" key="5">
    <source>
        <dbReference type="Proteomes" id="UP000515663"/>
    </source>
</evidence>
<dbReference type="GO" id="GO:0019380">
    <property type="term" value="P:3-phenylpropionate catabolic process"/>
    <property type="evidence" value="ECO:0007669"/>
    <property type="project" value="TreeGrafter"/>
</dbReference>
<evidence type="ECO:0000256" key="2">
    <source>
        <dbReference type="ARBA" id="ARBA00023002"/>
    </source>
</evidence>
<dbReference type="EMBL" id="CP059491">
    <property type="protein sequence ID" value="QMT01824.1"/>
    <property type="molecule type" value="Genomic_DNA"/>
</dbReference>
<dbReference type="GO" id="GO:0008695">
    <property type="term" value="F:3-phenylpropionate dioxygenase activity"/>
    <property type="evidence" value="ECO:0007669"/>
    <property type="project" value="UniProtKB-EC"/>
</dbReference>
<dbReference type="PANTHER" id="PTHR41534">
    <property type="entry name" value="BLR3401 PROTEIN"/>
    <property type="match status" value="1"/>
</dbReference>
<feature type="region of interest" description="Disordered" evidence="3">
    <location>
        <begin position="1"/>
        <end position="29"/>
    </location>
</feature>
<comment type="similarity">
    <text evidence="1">Belongs to the bacterial ring-hydroxylating dioxygenase beta subunit family.</text>
</comment>
<evidence type="ECO:0000256" key="1">
    <source>
        <dbReference type="ARBA" id="ARBA00009570"/>
    </source>
</evidence>
<keyword evidence="4" id="KW-0223">Dioxygenase</keyword>
<feature type="compositionally biased region" description="Polar residues" evidence="3">
    <location>
        <begin position="1"/>
        <end position="14"/>
    </location>
</feature>
<dbReference type="PANTHER" id="PTHR41534:SF2">
    <property type="entry name" value="3-PHENYLPROPIONATE_CINNAMIC ACID DIOXYGENASE SUBUNIT BETA"/>
    <property type="match status" value="1"/>
</dbReference>
<dbReference type="CDD" id="cd00667">
    <property type="entry name" value="ring_hydroxylating_dioxygenases_beta"/>
    <property type="match status" value="1"/>
</dbReference>
<organism evidence="4 5">
    <name type="scientific">Gordonia jinghuaiqii</name>
    <dbReference type="NCBI Taxonomy" id="2758710"/>
    <lineage>
        <taxon>Bacteria</taxon>
        <taxon>Bacillati</taxon>
        <taxon>Actinomycetota</taxon>
        <taxon>Actinomycetes</taxon>
        <taxon>Mycobacteriales</taxon>
        <taxon>Gordoniaceae</taxon>
        <taxon>Gordonia</taxon>
    </lineage>
</organism>
<dbReference type="Pfam" id="PF00866">
    <property type="entry name" value="Ring_hydroxyl_B"/>
    <property type="match status" value="1"/>
</dbReference>
<reference evidence="5" key="1">
    <citation type="submission" date="2020-07" db="EMBL/GenBank/DDBJ databases">
        <title>novel species isolated from the respiratory tract of Marmot.</title>
        <authorList>
            <person name="Zhang G."/>
        </authorList>
    </citation>
    <scope>NUCLEOTIDE SEQUENCE [LARGE SCALE GENOMIC DNA]</scope>
    <source>
        <strain evidence="5">686</strain>
    </source>
</reference>
<dbReference type="KEGG" id="gji:H1R19_01030"/>
<evidence type="ECO:0000256" key="3">
    <source>
        <dbReference type="SAM" id="MobiDB-lite"/>
    </source>
</evidence>
<dbReference type="SUPFAM" id="SSF54427">
    <property type="entry name" value="NTF2-like"/>
    <property type="match status" value="1"/>
</dbReference>
<keyword evidence="2 4" id="KW-0560">Oxidoreductase</keyword>